<evidence type="ECO:0000256" key="1">
    <source>
        <dbReference type="SAM" id="MobiDB-lite"/>
    </source>
</evidence>
<gene>
    <name evidence="2" type="ORF">GCM10009550_07360</name>
</gene>
<dbReference type="EMBL" id="BAAAHH010000002">
    <property type="protein sequence ID" value="GAA0939094.1"/>
    <property type="molecule type" value="Genomic_DNA"/>
</dbReference>
<proteinExistence type="predicted"/>
<evidence type="ECO:0000313" key="2">
    <source>
        <dbReference type="EMBL" id="GAA0939094.1"/>
    </source>
</evidence>
<dbReference type="Proteomes" id="UP001500665">
    <property type="component" value="Unassembled WGS sequence"/>
</dbReference>
<sequence>MPVMSRSHLYRRTHGTQLHSRTGQIRPHGGIHALLAFDICAFGDPGRTQEDRIYLRSTMYGLVEAAFAHSGLPWEYAYREDRGDGILLALPGGLATALLVDPLVGELRALLHEHNRRAGEGSRLRLRMSLDAGHVTHDGYGLVGRAANKLHRALDAPAFKSGLLASSADLGVIVSDFVFDEVVSGLIDAEAYRPVEVEVKETRARAWACFPHGTWTPALPPVRLVPRPVTTA</sequence>
<accession>A0ABN1Q946</accession>
<reference evidence="2 3" key="1">
    <citation type="journal article" date="2019" name="Int. J. Syst. Evol. Microbiol.">
        <title>The Global Catalogue of Microorganisms (GCM) 10K type strain sequencing project: providing services to taxonomists for standard genome sequencing and annotation.</title>
        <authorList>
            <consortium name="The Broad Institute Genomics Platform"/>
            <consortium name="The Broad Institute Genome Sequencing Center for Infectious Disease"/>
            <person name="Wu L."/>
            <person name="Ma J."/>
        </authorList>
    </citation>
    <scope>NUCLEOTIDE SEQUENCE [LARGE SCALE GENOMIC DNA]</scope>
    <source>
        <strain evidence="2 3">JCM 10696</strain>
    </source>
</reference>
<organism evidence="2 3">
    <name type="scientific">Actinocorallia libanotica</name>
    <dbReference type="NCBI Taxonomy" id="46162"/>
    <lineage>
        <taxon>Bacteria</taxon>
        <taxon>Bacillati</taxon>
        <taxon>Actinomycetota</taxon>
        <taxon>Actinomycetes</taxon>
        <taxon>Streptosporangiales</taxon>
        <taxon>Thermomonosporaceae</taxon>
        <taxon>Actinocorallia</taxon>
    </lineage>
</organism>
<dbReference type="InterPro" id="IPR029787">
    <property type="entry name" value="Nucleotide_cyclase"/>
</dbReference>
<dbReference type="Gene3D" id="3.30.70.1230">
    <property type="entry name" value="Nucleotide cyclase"/>
    <property type="match status" value="1"/>
</dbReference>
<comment type="caution">
    <text evidence="2">The sequence shown here is derived from an EMBL/GenBank/DDBJ whole genome shotgun (WGS) entry which is preliminary data.</text>
</comment>
<evidence type="ECO:0008006" key="4">
    <source>
        <dbReference type="Google" id="ProtNLM"/>
    </source>
</evidence>
<protein>
    <recommendedName>
        <fullName evidence="4">Guanylate cyclase domain-containing protein</fullName>
    </recommendedName>
</protein>
<keyword evidence="3" id="KW-1185">Reference proteome</keyword>
<name>A0ABN1Q946_9ACTN</name>
<evidence type="ECO:0000313" key="3">
    <source>
        <dbReference type="Proteomes" id="UP001500665"/>
    </source>
</evidence>
<feature type="region of interest" description="Disordered" evidence="1">
    <location>
        <begin position="1"/>
        <end position="23"/>
    </location>
</feature>